<keyword evidence="1 2" id="KW-0732">Signal</keyword>
<dbReference type="Proteomes" id="UP000799772">
    <property type="component" value="Unassembled WGS sequence"/>
</dbReference>
<dbReference type="InterPro" id="IPR051477">
    <property type="entry name" value="Expansin_CellWall"/>
</dbReference>
<evidence type="ECO:0000256" key="2">
    <source>
        <dbReference type="SAM" id="SignalP"/>
    </source>
</evidence>
<dbReference type="PANTHER" id="PTHR31836">
    <property type="match status" value="1"/>
</dbReference>
<evidence type="ECO:0000256" key="1">
    <source>
        <dbReference type="ARBA" id="ARBA00022729"/>
    </source>
</evidence>
<proteinExistence type="predicted"/>
<evidence type="ECO:0000313" key="4">
    <source>
        <dbReference type="Proteomes" id="UP000799772"/>
    </source>
</evidence>
<dbReference type="OrthoDB" id="623670at2759"/>
<accession>A0A9P4I7T5</accession>
<feature type="chain" id="PRO_5040490677" evidence="2">
    <location>
        <begin position="19"/>
        <end position="146"/>
    </location>
</feature>
<dbReference type="PANTHER" id="PTHR31836:SF28">
    <property type="entry name" value="SRCR DOMAIN-CONTAINING PROTEIN-RELATED"/>
    <property type="match status" value="1"/>
</dbReference>
<name>A0A9P4I7T5_9PEZI</name>
<dbReference type="Gene3D" id="2.40.40.10">
    <property type="entry name" value="RlpA-like domain"/>
    <property type="match status" value="1"/>
</dbReference>
<dbReference type="InterPro" id="IPR036908">
    <property type="entry name" value="RlpA-like_sf"/>
</dbReference>
<reference evidence="3" key="1">
    <citation type="journal article" date="2020" name="Stud. Mycol.">
        <title>101 Dothideomycetes genomes: a test case for predicting lifestyles and emergence of pathogens.</title>
        <authorList>
            <person name="Haridas S."/>
            <person name="Albert R."/>
            <person name="Binder M."/>
            <person name="Bloem J."/>
            <person name="Labutti K."/>
            <person name="Salamov A."/>
            <person name="Andreopoulos B."/>
            <person name="Baker S."/>
            <person name="Barry K."/>
            <person name="Bills G."/>
            <person name="Bluhm B."/>
            <person name="Cannon C."/>
            <person name="Castanera R."/>
            <person name="Culley D."/>
            <person name="Daum C."/>
            <person name="Ezra D."/>
            <person name="Gonzalez J."/>
            <person name="Henrissat B."/>
            <person name="Kuo A."/>
            <person name="Liang C."/>
            <person name="Lipzen A."/>
            <person name="Lutzoni F."/>
            <person name="Magnuson J."/>
            <person name="Mondo S."/>
            <person name="Nolan M."/>
            <person name="Ohm R."/>
            <person name="Pangilinan J."/>
            <person name="Park H.-J."/>
            <person name="Ramirez L."/>
            <person name="Alfaro M."/>
            <person name="Sun H."/>
            <person name="Tritt A."/>
            <person name="Yoshinaga Y."/>
            <person name="Zwiers L.-H."/>
            <person name="Turgeon B."/>
            <person name="Goodwin S."/>
            <person name="Spatafora J."/>
            <person name="Crous P."/>
            <person name="Grigoriev I."/>
        </authorList>
    </citation>
    <scope>NUCLEOTIDE SEQUENCE</scope>
    <source>
        <strain evidence="3">CBS 133067</strain>
    </source>
</reference>
<organism evidence="3 4">
    <name type="scientific">Rhizodiscina lignyota</name>
    <dbReference type="NCBI Taxonomy" id="1504668"/>
    <lineage>
        <taxon>Eukaryota</taxon>
        <taxon>Fungi</taxon>
        <taxon>Dikarya</taxon>
        <taxon>Ascomycota</taxon>
        <taxon>Pezizomycotina</taxon>
        <taxon>Dothideomycetes</taxon>
        <taxon>Pleosporomycetidae</taxon>
        <taxon>Aulographales</taxon>
        <taxon>Rhizodiscinaceae</taxon>
        <taxon>Rhizodiscina</taxon>
    </lineage>
</organism>
<sequence length="146" mass="15501">MLFIQLFSLIASIAATFATPVDPMSILNVEPLPLNMSLPLTLPRRDAPVCGKMTYYNTGLGSCGITNNDGENLVALADIHQSEKCGKNIRITHSDTGTSIDAPVQDTCPVCTYASGEENVVADLSPALFNALGGGDGHFQGCFYFL</sequence>
<dbReference type="EMBL" id="ML978136">
    <property type="protein sequence ID" value="KAF2093994.1"/>
    <property type="molecule type" value="Genomic_DNA"/>
</dbReference>
<gene>
    <name evidence="3" type="ORF">NA57DRAFT_80997</name>
</gene>
<dbReference type="AlphaFoldDB" id="A0A9P4I7T5"/>
<dbReference type="CDD" id="cd22191">
    <property type="entry name" value="DPBB_RlpA_EXP_N-like"/>
    <property type="match status" value="1"/>
</dbReference>
<evidence type="ECO:0000313" key="3">
    <source>
        <dbReference type="EMBL" id="KAF2093994.1"/>
    </source>
</evidence>
<comment type="caution">
    <text evidence="3">The sequence shown here is derived from an EMBL/GenBank/DDBJ whole genome shotgun (WGS) entry which is preliminary data.</text>
</comment>
<feature type="signal peptide" evidence="2">
    <location>
        <begin position="1"/>
        <end position="18"/>
    </location>
</feature>
<protein>
    <submittedName>
        <fullName evidence="3">Uncharacterized protein</fullName>
    </submittedName>
</protein>
<dbReference type="SUPFAM" id="SSF50685">
    <property type="entry name" value="Barwin-like endoglucanases"/>
    <property type="match status" value="1"/>
</dbReference>
<keyword evidence="4" id="KW-1185">Reference proteome</keyword>